<dbReference type="GO" id="GO:0020037">
    <property type="term" value="F:heme binding"/>
    <property type="evidence" value="ECO:0007669"/>
    <property type="project" value="InterPro"/>
</dbReference>
<dbReference type="PROSITE" id="PS51007">
    <property type="entry name" value="CYTC"/>
    <property type="match status" value="1"/>
</dbReference>
<accession>A0AA37S8C6</accession>
<dbReference type="GO" id="GO:0009055">
    <property type="term" value="F:electron transfer activity"/>
    <property type="evidence" value="ECO:0007669"/>
    <property type="project" value="InterPro"/>
</dbReference>
<gene>
    <name evidence="6" type="ORF">GCM10007876_07120</name>
</gene>
<dbReference type="SUPFAM" id="SSF46626">
    <property type="entry name" value="Cytochrome c"/>
    <property type="match status" value="1"/>
</dbReference>
<feature type="domain" description="Cytochrome c" evidence="5">
    <location>
        <begin position="31"/>
        <end position="156"/>
    </location>
</feature>
<dbReference type="InterPro" id="IPR009056">
    <property type="entry name" value="Cyt_c-like_dom"/>
</dbReference>
<dbReference type="RefSeq" id="WP_284378851.1">
    <property type="nucleotide sequence ID" value="NZ_BSNM01000003.1"/>
</dbReference>
<dbReference type="GO" id="GO:0046872">
    <property type="term" value="F:metal ion binding"/>
    <property type="evidence" value="ECO:0007669"/>
    <property type="project" value="UniProtKB-KW"/>
</dbReference>
<keyword evidence="2 4" id="KW-0479">Metal-binding</keyword>
<evidence type="ECO:0000256" key="2">
    <source>
        <dbReference type="ARBA" id="ARBA00022723"/>
    </source>
</evidence>
<dbReference type="PROSITE" id="PS51257">
    <property type="entry name" value="PROKAR_LIPOPROTEIN"/>
    <property type="match status" value="1"/>
</dbReference>
<evidence type="ECO:0000256" key="1">
    <source>
        <dbReference type="ARBA" id="ARBA00022617"/>
    </source>
</evidence>
<comment type="caution">
    <text evidence="6">The sequence shown here is derived from an EMBL/GenBank/DDBJ whole genome shotgun (WGS) entry which is preliminary data.</text>
</comment>
<reference evidence="6" key="1">
    <citation type="journal article" date="2014" name="Int. J. Syst. Evol. Microbiol.">
        <title>Complete genome sequence of Corynebacterium casei LMG S-19264T (=DSM 44701T), isolated from a smear-ripened cheese.</title>
        <authorList>
            <consortium name="US DOE Joint Genome Institute (JGI-PGF)"/>
            <person name="Walter F."/>
            <person name="Albersmeier A."/>
            <person name="Kalinowski J."/>
            <person name="Ruckert C."/>
        </authorList>
    </citation>
    <scope>NUCLEOTIDE SEQUENCE</scope>
    <source>
        <strain evidence="6">NBRC 110071</strain>
    </source>
</reference>
<dbReference type="EMBL" id="BSNM01000003">
    <property type="protein sequence ID" value="GLQ30234.1"/>
    <property type="molecule type" value="Genomic_DNA"/>
</dbReference>
<evidence type="ECO:0000256" key="4">
    <source>
        <dbReference type="PROSITE-ProRule" id="PRU00433"/>
    </source>
</evidence>
<dbReference type="Proteomes" id="UP001161389">
    <property type="component" value="Unassembled WGS sequence"/>
</dbReference>
<sequence>MKALFVIAAAVALSSCSDSMHSHMTDYSKSSYQSTGERIYLTGQSDSNSPIQAVGGHHHMQMHGGSCATCHGPDRQGGQRMWPWFWETAPALTAHALSGDHSGDGHHHETYDERSLKRAIVEGIRPDGEALDELMPRWQMSDRDLNALVHYLLEKTPHPHNDTDAHQD</sequence>
<evidence type="ECO:0000313" key="6">
    <source>
        <dbReference type="EMBL" id="GLQ30234.1"/>
    </source>
</evidence>
<evidence type="ECO:0000256" key="3">
    <source>
        <dbReference type="ARBA" id="ARBA00023004"/>
    </source>
</evidence>
<organism evidence="6 7">
    <name type="scientific">Litoribrevibacter albus</name>
    <dbReference type="NCBI Taxonomy" id="1473156"/>
    <lineage>
        <taxon>Bacteria</taxon>
        <taxon>Pseudomonadati</taxon>
        <taxon>Pseudomonadota</taxon>
        <taxon>Gammaproteobacteria</taxon>
        <taxon>Oceanospirillales</taxon>
        <taxon>Oceanospirillaceae</taxon>
        <taxon>Litoribrevibacter</taxon>
    </lineage>
</organism>
<dbReference type="AlphaFoldDB" id="A0AA37S8C6"/>
<dbReference type="Pfam" id="PF00034">
    <property type="entry name" value="Cytochrom_C"/>
    <property type="match status" value="1"/>
</dbReference>
<keyword evidence="7" id="KW-1185">Reference proteome</keyword>
<reference evidence="6" key="2">
    <citation type="submission" date="2023-01" db="EMBL/GenBank/DDBJ databases">
        <title>Draft genome sequence of Litoribrevibacter albus strain NBRC 110071.</title>
        <authorList>
            <person name="Sun Q."/>
            <person name="Mori K."/>
        </authorList>
    </citation>
    <scope>NUCLEOTIDE SEQUENCE</scope>
    <source>
        <strain evidence="6">NBRC 110071</strain>
    </source>
</reference>
<keyword evidence="3 4" id="KW-0408">Iron</keyword>
<keyword evidence="1 4" id="KW-0349">Heme</keyword>
<name>A0AA37S8C6_9GAMM</name>
<evidence type="ECO:0000313" key="7">
    <source>
        <dbReference type="Proteomes" id="UP001161389"/>
    </source>
</evidence>
<proteinExistence type="predicted"/>
<evidence type="ECO:0000259" key="5">
    <source>
        <dbReference type="PROSITE" id="PS51007"/>
    </source>
</evidence>
<protein>
    <recommendedName>
        <fullName evidence="5">Cytochrome c domain-containing protein</fullName>
    </recommendedName>
</protein>
<dbReference type="InterPro" id="IPR036909">
    <property type="entry name" value="Cyt_c-like_dom_sf"/>
</dbReference>
<dbReference type="Gene3D" id="1.10.760.10">
    <property type="entry name" value="Cytochrome c-like domain"/>
    <property type="match status" value="1"/>
</dbReference>